<sequence length="77" mass="8832">MPSNKQSAKGATFALLATMLRGWFRETMESFPRKKEISFRENFWAEKPSKTVNSEKQTDTKTPTNPYAATLPEVFKT</sequence>
<protein>
    <submittedName>
        <fullName evidence="2">Uncharacterized protein</fullName>
    </submittedName>
</protein>
<accession>W0FSQ3</accession>
<dbReference type="AlphaFoldDB" id="W0FSQ3"/>
<proteinExistence type="predicted"/>
<feature type="region of interest" description="Disordered" evidence="1">
    <location>
        <begin position="49"/>
        <end position="77"/>
    </location>
</feature>
<evidence type="ECO:0000256" key="1">
    <source>
        <dbReference type="SAM" id="MobiDB-lite"/>
    </source>
</evidence>
<organism evidence="2">
    <name type="scientific">uncultured bacterium Contigcl_1542</name>
    <dbReference type="NCBI Taxonomy" id="1393651"/>
    <lineage>
        <taxon>Bacteria</taxon>
        <taxon>environmental samples</taxon>
    </lineage>
</organism>
<dbReference type="EMBL" id="KC246859">
    <property type="protein sequence ID" value="AHF25937.1"/>
    <property type="molecule type" value="Genomic_DNA"/>
</dbReference>
<name>W0FSQ3_9BACT</name>
<feature type="compositionally biased region" description="Polar residues" evidence="1">
    <location>
        <begin position="50"/>
        <end position="67"/>
    </location>
</feature>
<reference evidence="2" key="1">
    <citation type="journal article" date="2013" name="PLoS ONE">
        <title>Metagenomic insights into the carbohydrate-active enzymes carried by the microorganisms adhering to solid digesta in the rumen of cows.</title>
        <authorList>
            <person name="Wang L."/>
            <person name="Hatem A."/>
            <person name="Catalyurek U.V."/>
            <person name="Morrison M."/>
            <person name="Yu Z."/>
        </authorList>
    </citation>
    <scope>NUCLEOTIDE SEQUENCE</scope>
</reference>
<evidence type="ECO:0000313" key="2">
    <source>
        <dbReference type="EMBL" id="AHF25937.1"/>
    </source>
</evidence>